<dbReference type="OrthoDB" id="4062651at2759"/>
<feature type="binding site" evidence="1">
    <location>
        <position position="443"/>
    </location>
    <ligand>
        <name>ATP</name>
        <dbReference type="ChEBI" id="CHEBI:30616"/>
    </ligand>
</feature>
<dbReference type="InterPro" id="IPR000270">
    <property type="entry name" value="PB1_dom"/>
</dbReference>
<dbReference type="AlphaFoldDB" id="A0A0K9NV40"/>
<dbReference type="InterPro" id="IPR050167">
    <property type="entry name" value="Ser_Thr_protein_kinase"/>
</dbReference>
<dbReference type="Gene3D" id="3.30.200.20">
    <property type="entry name" value="Phosphorylase Kinase, domain 1"/>
    <property type="match status" value="1"/>
</dbReference>
<dbReference type="PROSITE" id="PS00107">
    <property type="entry name" value="PROTEIN_KINASE_ATP"/>
    <property type="match status" value="1"/>
</dbReference>
<protein>
    <recommendedName>
        <fullName evidence="2">Protein kinase domain-containing protein</fullName>
    </recommendedName>
</protein>
<gene>
    <name evidence="3" type="ORF">ZOSMA_63G00600</name>
</gene>
<dbReference type="GO" id="GO:0005737">
    <property type="term" value="C:cytoplasm"/>
    <property type="evidence" value="ECO:0000318"/>
    <property type="project" value="GO_Central"/>
</dbReference>
<dbReference type="GO" id="GO:0005524">
    <property type="term" value="F:ATP binding"/>
    <property type="evidence" value="ECO:0007669"/>
    <property type="project" value="UniProtKB-UniRule"/>
</dbReference>
<organism evidence="3 4">
    <name type="scientific">Zostera marina</name>
    <name type="common">Eelgrass</name>
    <dbReference type="NCBI Taxonomy" id="29655"/>
    <lineage>
        <taxon>Eukaryota</taxon>
        <taxon>Viridiplantae</taxon>
        <taxon>Streptophyta</taxon>
        <taxon>Embryophyta</taxon>
        <taxon>Tracheophyta</taxon>
        <taxon>Spermatophyta</taxon>
        <taxon>Magnoliopsida</taxon>
        <taxon>Liliopsida</taxon>
        <taxon>Zosteraceae</taxon>
        <taxon>Zostera</taxon>
    </lineage>
</organism>
<dbReference type="GO" id="GO:0007165">
    <property type="term" value="P:signal transduction"/>
    <property type="evidence" value="ECO:0000318"/>
    <property type="project" value="GO_Central"/>
</dbReference>
<dbReference type="PROSITE" id="PS50011">
    <property type="entry name" value="PROTEIN_KINASE_DOM"/>
    <property type="match status" value="1"/>
</dbReference>
<accession>A0A0K9NV40</accession>
<proteinExistence type="predicted"/>
<dbReference type="PANTHER" id="PTHR23257:SF824">
    <property type="entry name" value="PROTEIN KINASE DOMAIN-CONTAINING PROTEIN"/>
    <property type="match status" value="1"/>
</dbReference>
<evidence type="ECO:0000313" key="4">
    <source>
        <dbReference type="Proteomes" id="UP000036987"/>
    </source>
</evidence>
<sequence>MDVVDGNQLQKLNILLTYGGVLVPRNGTGKVHCIGGETRMVSFIGKVDVTFSKLRSKIFDLFYNSKPYPDFLLLQYLDPYAPPNLMDDRPSLVRITNDGDVRRMVEVNERAVAEGKKEGRIRVFVWECGGLKDGVLGFVNGGVTESGDLGGSLGDDDLGEEDKVVGFKDDQLNNSGIIIGGFQDCGRRSVKIGDGNNGLVRNFGNGSVSPGLDSLSFKIQKPPRASRRVPQCLVLGGPRSDVGYEIEGGNYEMTLQTLKSRHGLGPTSNILKSLPSQPRIVLVDKTSDVLNIREQVAGLDAESWRILSLSTVNKPSLLSSSNKVEDQENLFSNVHQEVTPNVLDAKVCCVYQEEQMKNTASSDKSSCCDLLNCVTNDSIHVSDLDKNKDILKGGKISSNYPELTIQELQIIKNSDLDPIRKLGSGNYGTVFYGKWMGSDVAIKRIKPSFFSGSDLEADRLVSDIWKEAYLMAQLHHPNVLAFYGITTDGPETNLAIITEYLVNGSLKQALQKNNSMDPHQRLIIAMDAAFGMLYLHDKNIIHFDLKSQSFLVNMKDPKRPICKIGDLGLSKKKRRALIFDGVRGTISWMAPELLSPSDTMVTEKVDVFSFGIIMWELLTGKEPYENMPFEEIMDGITKGNLRPMIPCWCDPEWRTLMERCWSSDPKMRPSFSEIASELRHIAATMNIR</sequence>
<dbReference type="InterPro" id="IPR017441">
    <property type="entry name" value="Protein_kinase_ATP_BS"/>
</dbReference>
<keyword evidence="1" id="KW-0067">ATP-binding</keyword>
<dbReference type="Proteomes" id="UP000036987">
    <property type="component" value="Unassembled WGS sequence"/>
</dbReference>
<dbReference type="SMART" id="SM00666">
    <property type="entry name" value="PB1"/>
    <property type="match status" value="1"/>
</dbReference>
<evidence type="ECO:0000259" key="2">
    <source>
        <dbReference type="PROSITE" id="PS50011"/>
    </source>
</evidence>
<dbReference type="PANTHER" id="PTHR23257">
    <property type="entry name" value="SERINE-THREONINE PROTEIN KINASE"/>
    <property type="match status" value="1"/>
</dbReference>
<name>A0A0K9NV40_ZOSMR</name>
<dbReference type="Gene3D" id="1.10.510.10">
    <property type="entry name" value="Transferase(Phosphotransferase) domain 1"/>
    <property type="match status" value="1"/>
</dbReference>
<dbReference type="SUPFAM" id="SSF56112">
    <property type="entry name" value="Protein kinase-like (PK-like)"/>
    <property type="match status" value="1"/>
</dbReference>
<evidence type="ECO:0000256" key="1">
    <source>
        <dbReference type="PROSITE-ProRule" id="PRU10141"/>
    </source>
</evidence>
<dbReference type="InterPro" id="IPR011009">
    <property type="entry name" value="Kinase-like_dom_sf"/>
</dbReference>
<comment type="caution">
    <text evidence="3">The sequence shown here is derived from an EMBL/GenBank/DDBJ whole genome shotgun (WGS) entry which is preliminary data.</text>
</comment>
<dbReference type="InterPro" id="IPR001245">
    <property type="entry name" value="Ser-Thr/Tyr_kinase_cat_dom"/>
</dbReference>
<dbReference type="InterPro" id="IPR000719">
    <property type="entry name" value="Prot_kinase_dom"/>
</dbReference>
<evidence type="ECO:0000313" key="3">
    <source>
        <dbReference type="EMBL" id="KMZ59947.1"/>
    </source>
</evidence>
<dbReference type="STRING" id="29655.A0A0K9NV40"/>
<dbReference type="CDD" id="cd13999">
    <property type="entry name" value="STKc_MAP3K-like"/>
    <property type="match status" value="1"/>
</dbReference>
<dbReference type="GO" id="GO:0004672">
    <property type="term" value="F:protein kinase activity"/>
    <property type="evidence" value="ECO:0000318"/>
    <property type="project" value="GO_Central"/>
</dbReference>
<reference evidence="4" key="1">
    <citation type="journal article" date="2016" name="Nature">
        <title>The genome of the seagrass Zostera marina reveals angiosperm adaptation to the sea.</title>
        <authorList>
            <person name="Olsen J.L."/>
            <person name="Rouze P."/>
            <person name="Verhelst B."/>
            <person name="Lin Y.-C."/>
            <person name="Bayer T."/>
            <person name="Collen J."/>
            <person name="Dattolo E."/>
            <person name="De Paoli E."/>
            <person name="Dittami S."/>
            <person name="Maumus F."/>
            <person name="Michel G."/>
            <person name="Kersting A."/>
            <person name="Lauritano C."/>
            <person name="Lohaus R."/>
            <person name="Toepel M."/>
            <person name="Tonon T."/>
            <person name="Vanneste K."/>
            <person name="Amirebrahimi M."/>
            <person name="Brakel J."/>
            <person name="Bostroem C."/>
            <person name="Chovatia M."/>
            <person name="Grimwood J."/>
            <person name="Jenkins J.W."/>
            <person name="Jueterbock A."/>
            <person name="Mraz A."/>
            <person name="Stam W.T."/>
            <person name="Tice H."/>
            <person name="Bornberg-Bauer E."/>
            <person name="Green P.J."/>
            <person name="Pearson G.A."/>
            <person name="Procaccini G."/>
            <person name="Duarte C.M."/>
            <person name="Schmutz J."/>
            <person name="Reusch T.B.H."/>
            <person name="Van de Peer Y."/>
        </authorList>
    </citation>
    <scope>NUCLEOTIDE SEQUENCE [LARGE SCALE GENOMIC DNA]</scope>
    <source>
        <strain evidence="4">cv. Finnish</strain>
    </source>
</reference>
<keyword evidence="1" id="KW-0547">Nucleotide-binding</keyword>
<keyword evidence="4" id="KW-1185">Reference proteome</keyword>
<feature type="domain" description="Protein kinase" evidence="2">
    <location>
        <begin position="416"/>
        <end position="683"/>
    </location>
</feature>
<dbReference type="PRINTS" id="PR00109">
    <property type="entry name" value="TYRKINASE"/>
</dbReference>
<dbReference type="Pfam" id="PF07714">
    <property type="entry name" value="PK_Tyr_Ser-Thr"/>
    <property type="match status" value="1"/>
</dbReference>
<dbReference type="EMBL" id="LFYR01001699">
    <property type="protein sequence ID" value="KMZ59947.1"/>
    <property type="molecule type" value="Genomic_DNA"/>
</dbReference>